<sequence>HAFSLSLSLFTLSQARAPTWNWKVKLGGGEGGVMLWWPVRRV</sequence>
<dbReference type="Proteomes" id="UP000265520">
    <property type="component" value="Unassembled WGS sequence"/>
</dbReference>
<proteinExistence type="predicted"/>
<evidence type="ECO:0000256" key="1">
    <source>
        <dbReference type="SAM" id="SignalP"/>
    </source>
</evidence>
<reference evidence="2 3" key="1">
    <citation type="journal article" date="2018" name="Front. Plant Sci.">
        <title>Red Clover (Trifolium pratense) and Zigzag Clover (T. medium) - A Picture of Genomic Similarities and Differences.</title>
        <authorList>
            <person name="Dluhosova J."/>
            <person name="Istvanek J."/>
            <person name="Nedelnik J."/>
            <person name="Repkova J."/>
        </authorList>
    </citation>
    <scope>NUCLEOTIDE SEQUENCE [LARGE SCALE GENOMIC DNA]</scope>
    <source>
        <strain evidence="3">cv. 10/8</strain>
        <tissue evidence="2">Leaf</tissue>
    </source>
</reference>
<dbReference type="AlphaFoldDB" id="A0A392UN09"/>
<keyword evidence="3" id="KW-1185">Reference proteome</keyword>
<protein>
    <submittedName>
        <fullName evidence="2">Uncharacterized protein</fullName>
    </submittedName>
</protein>
<evidence type="ECO:0000313" key="2">
    <source>
        <dbReference type="EMBL" id="MCI74268.1"/>
    </source>
</evidence>
<keyword evidence="1" id="KW-0732">Signal</keyword>
<feature type="chain" id="PRO_5017348238" evidence="1">
    <location>
        <begin position="16"/>
        <end position="42"/>
    </location>
</feature>
<feature type="signal peptide" evidence="1">
    <location>
        <begin position="1"/>
        <end position="15"/>
    </location>
</feature>
<organism evidence="2 3">
    <name type="scientific">Trifolium medium</name>
    <dbReference type="NCBI Taxonomy" id="97028"/>
    <lineage>
        <taxon>Eukaryota</taxon>
        <taxon>Viridiplantae</taxon>
        <taxon>Streptophyta</taxon>
        <taxon>Embryophyta</taxon>
        <taxon>Tracheophyta</taxon>
        <taxon>Spermatophyta</taxon>
        <taxon>Magnoliopsida</taxon>
        <taxon>eudicotyledons</taxon>
        <taxon>Gunneridae</taxon>
        <taxon>Pentapetalae</taxon>
        <taxon>rosids</taxon>
        <taxon>fabids</taxon>
        <taxon>Fabales</taxon>
        <taxon>Fabaceae</taxon>
        <taxon>Papilionoideae</taxon>
        <taxon>50 kb inversion clade</taxon>
        <taxon>NPAAA clade</taxon>
        <taxon>Hologalegina</taxon>
        <taxon>IRL clade</taxon>
        <taxon>Trifolieae</taxon>
        <taxon>Trifolium</taxon>
    </lineage>
</organism>
<evidence type="ECO:0000313" key="3">
    <source>
        <dbReference type="Proteomes" id="UP000265520"/>
    </source>
</evidence>
<feature type="non-terminal residue" evidence="2">
    <location>
        <position position="1"/>
    </location>
</feature>
<dbReference type="EMBL" id="LXQA010856963">
    <property type="protein sequence ID" value="MCI74268.1"/>
    <property type="molecule type" value="Genomic_DNA"/>
</dbReference>
<comment type="caution">
    <text evidence="2">The sequence shown here is derived from an EMBL/GenBank/DDBJ whole genome shotgun (WGS) entry which is preliminary data.</text>
</comment>
<name>A0A392UN09_9FABA</name>
<accession>A0A392UN09</accession>